<comment type="caution">
    <text evidence="9">The sequence shown here is derived from an EMBL/GenBank/DDBJ whole genome shotgun (WGS) entry which is preliminary data.</text>
</comment>
<comment type="cofactor">
    <cofactor evidence="1 8">
        <name>pyridoxal 5'-phosphate</name>
        <dbReference type="ChEBI" id="CHEBI:597326"/>
    </cofactor>
</comment>
<comment type="subunit">
    <text evidence="2">Homotetramer.</text>
</comment>
<sequence>MQNLQGEKMQKETIATHYGYDTKAGPGATAVPIYQTTAYDFGSAETAAMRFALEAPGHVYTRLGNPTTDVLESRIAALEEGSASIVTASGQAATFYAIANLAAAGDNIIISKKVYGGTMVLCMHTFKRFGIEARVFDSDSADDLENLIDGKTRAIFFETLSNPQIAIPNFKKIVEIADRHGVVTIADNTVPTPIIFQPLNHGIDVVVHSASKYICGQGLSLAGAVVASKNLNAKLVGNARYAHFNEPDESYHGLVYAQMADKFDIYTLRMRVALVRDIGATISPFNSWQLIQGLETLSVRIERHSQNAQKIAEFLNSHKHVKRVTYPTLKSDPEHEKAQKYFKDGMASGLMCFETDSYERAVKMLGKVKLFKIVVNIGDSKSLITHPASTTHQQLSSEELAKAGITKELIRISVGLENADDLIADLAQALED</sequence>
<evidence type="ECO:0000256" key="2">
    <source>
        <dbReference type="ARBA" id="ARBA00011881"/>
    </source>
</evidence>
<proteinExistence type="inferred from homology"/>
<evidence type="ECO:0000256" key="1">
    <source>
        <dbReference type="ARBA" id="ARBA00001933"/>
    </source>
</evidence>
<evidence type="ECO:0000313" key="9">
    <source>
        <dbReference type="EMBL" id="EEF12893.1"/>
    </source>
</evidence>
<evidence type="ECO:0000256" key="5">
    <source>
        <dbReference type="ARBA" id="ARBA00060995"/>
    </source>
</evidence>
<dbReference type="InterPro" id="IPR015421">
    <property type="entry name" value="PyrdxlP-dep_Trfase_major"/>
</dbReference>
<dbReference type="InterPro" id="IPR015422">
    <property type="entry name" value="PyrdxlP-dep_Trfase_small"/>
</dbReference>
<organism evidence="9 10">
    <name type="scientific">Campylobacter rectus RM3267</name>
    <dbReference type="NCBI Taxonomy" id="553218"/>
    <lineage>
        <taxon>Bacteria</taxon>
        <taxon>Pseudomonadati</taxon>
        <taxon>Campylobacterota</taxon>
        <taxon>Epsilonproteobacteria</taxon>
        <taxon>Campylobacterales</taxon>
        <taxon>Campylobacteraceae</taxon>
        <taxon>Campylobacter</taxon>
    </lineage>
</organism>
<dbReference type="AlphaFoldDB" id="B9D545"/>
<dbReference type="GO" id="GO:0019346">
    <property type="term" value="P:transsulfuration"/>
    <property type="evidence" value="ECO:0007669"/>
    <property type="project" value="InterPro"/>
</dbReference>
<dbReference type="PIRSF" id="PIRSF001434">
    <property type="entry name" value="CGS"/>
    <property type="match status" value="1"/>
</dbReference>
<dbReference type="SUPFAM" id="SSF53383">
    <property type="entry name" value="PLP-dependent transferases"/>
    <property type="match status" value="1"/>
</dbReference>
<dbReference type="EMBL" id="ACFU01000034">
    <property type="protein sequence ID" value="EEF12893.1"/>
    <property type="molecule type" value="Genomic_DNA"/>
</dbReference>
<protein>
    <recommendedName>
        <fullName evidence="6">O-succinylhomoserine sulfhydrylase</fullName>
    </recommendedName>
</protein>
<keyword evidence="10" id="KW-1185">Reference proteome</keyword>
<dbReference type="Pfam" id="PF01053">
    <property type="entry name" value="Cys_Met_Meta_PP"/>
    <property type="match status" value="1"/>
</dbReference>
<gene>
    <name evidence="9" type="ORF">CAMRE0001_3014</name>
</gene>
<evidence type="ECO:0000256" key="4">
    <source>
        <dbReference type="ARBA" id="ARBA00022898"/>
    </source>
</evidence>
<keyword evidence="3 9" id="KW-0808">Transferase</keyword>
<dbReference type="FunFam" id="3.90.1150.10:FF:000033">
    <property type="entry name" value="Cystathionine gamma-synthase"/>
    <property type="match status" value="1"/>
</dbReference>
<dbReference type="Gene3D" id="3.40.640.10">
    <property type="entry name" value="Type I PLP-dependent aspartate aminotransferase-like (Major domain)"/>
    <property type="match status" value="1"/>
</dbReference>
<dbReference type="FunFam" id="3.40.640.10:FF:000035">
    <property type="entry name" value="O-succinylhomoserine sulfhydrylase"/>
    <property type="match status" value="1"/>
</dbReference>
<feature type="modified residue" description="N6-(pyridoxal phosphate)lysine" evidence="7">
    <location>
        <position position="212"/>
    </location>
</feature>
<dbReference type="GO" id="GO:0005737">
    <property type="term" value="C:cytoplasm"/>
    <property type="evidence" value="ECO:0007669"/>
    <property type="project" value="TreeGrafter"/>
</dbReference>
<keyword evidence="4 7" id="KW-0663">Pyridoxal phosphate</keyword>
<dbReference type="STRING" id="553218.CAMRE0001_3014"/>
<dbReference type="GO" id="GO:0004124">
    <property type="term" value="F:cysteine synthase activity"/>
    <property type="evidence" value="ECO:0007669"/>
    <property type="project" value="TreeGrafter"/>
</dbReference>
<dbReference type="GO" id="GO:0006535">
    <property type="term" value="P:cysteine biosynthetic process from serine"/>
    <property type="evidence" value="ECO:0007669"/>
    <property type="project" value="TreeGrafter"/>
</dbReference>
<dbReference type="InterPro" id="IPR015424">
    <property type="entry name" value="PyrdxlP-dep_Trfase"/>
</dbReference>
<comment type="similarity">
    <text evidence="5">Belongs to the trans-sulfuration enzymes family. MetZ subfamily.</text>
</comment>
<evidence type="ECO:0000256" key="3">
    <source>
        <dbReference type="ARBA" id="ARBA00022679"/>
    </source>
</evidence>
<accession>B9D545</accession>
<dbReference type="Gene3D" id="3.90.1150.10">
    <property type="entry name" value="Aspartate Aminotransferase, domain 1"/>
    <property type="match status" value="1"/>
</dbReference>
<dbReference type="CDD" id="cd00614">
    <property type="entry name" value="CGS_like"/>
    <property type="match status" value="1"/>
</dbReference>
<dbReference type="InterPro" id="IPR000277">
    <property type="entry name" value="Cys/Met-Metab_PyrdxlP-dep_enz"/>
</dbReference>
<dbReference type="NCBIfam" id="TIGR01326">
    <property type="entry name" value="OAH_OAS_sulfhy"/>
    <property type="match status" value="1"/>
</dbReference>
<dbReference type="GO" id="GO:0003961">
    <property type="term" value="F:O-acetylhomoserine aminocarboxypropyltransferase activity"/>
    <property type="evidence" value="ECO:0007669"/>
    <property type="project" value="TreeGrafter"/>
</dbReference>
<reference evidence="9 10" key="1">
    <citation type="submission" date="2008-08" db="EMBL/GenBank/DDBJ databases">
        <authorList>
            <person name="Madupu R."/>
            <person name="Durkin A.S."/>
            <person name="Torralba M."/>
            <person name="Methe B."/>
            <person name="Sutton G.G."/>
            <person name="Strausberg R.L."/>
            <person name="Nelson K.E."/>
        </authorList>
    </citation>
    <scope>NUCLEOTIDE SEQUENCE [LARGE SCALE GENOMIC DNA]</scope>
    <source>
        <strain evidence="9 10">RM3267</strain>
    </source>
</reference>
<dbReference type="GO" id="GO:0030170">
    <property type="term" value="F:pyridoxal phosphate binding"/>
    <property type="evidence" value="ECO:0007669"/>
    <property type="project" value="InterPro"/>
</dbReference>
<evidence type="ECO:0000256" key="8">
    <source>
        <dbReference type="RuleBase" id="RU362118"/>
    </source>
</evidence>
<evidence type="ECO:0000256" key="7">
    <source>
        <dbReference type="PIRSR" id="PIRSR001434-2"/>
    </source>
</evidence>
<evidence type="ECO:0000313" key="10">
    <source>
        <dbReference type="Proteomes" id="UP000003082"/>
    </source>
</evidence>
<evidence type="ECO:0000256" key="6">
    <source>
        <dbReference type="ARBA" id="ARBA00071157"/>
    </source>
</evidence>
<dbReference type="GO" id="GO:0071269">
    <property type="term" value="P:L-homocysteine biosynthetic process"/>
    <property type="evidence" value="ECO:0007669"/>
    <property type="project" value="TreeGrafter"/>
</dbReference>
<dbReference type="eggNOG" id="COG2873">
    <property type="taxonomic scope" value="Bacteria"/>
</dbReference>
<dbReference type="InterPro" id="IPR006235">
    <property type="entry name" value="OAc-hSer/O-AcSer_sulfhydrylase"/>
</dbReference>
<name>B9D545_CAMRE</name>
<dbReference type="PANTHER" id="PTHR43797">
    <property type="entry name" value="HOMOCYSTEINE/CYSTEINE SYNTHASE"/>
    <property type="match status" value="1"/>
</dbReference>
<dbReference type="Proteomes" id="UP000003082">
    <property type="component" value="Unassembled WGS sequence"/>
</dbReference>
<dbReference type="PANTHER" id="PTHR43797:SF2">
    <property type="entry name" value="HOMOCYSTEINE_CYSTEINE SYNTHASE"/>
    <property type="match status" value="1"/>
</dbReference>